<comment type="similarity">
    <text evidence="1">Belongs to the FldB/FldC dehydratase alpha/beta subunit family.</text>
</comment>
<dbReference type="PANTHER" id="PTHR30548:SF2">
    <property type="entry name" value="2-HYDROXYACYL-COA DEHYDRATASE,D-COMPONENT"/>
    <property type="match status" value="1"/>
</dbReference>
<dbReference type="Gene3D" id="3.40.50.11900">
    <property type="match status" value="1"/>
</dbReference>
<sequence>ILLATHGACTTHIKWWEALQRHFKCPLVVIDVAYTVDSESLASHQKAYMDAQLREMTFLMEKHTGRKLDMTKLREVISLADRASLLWDEIDDLRKAVPTPIGQIDVFTCLFPLVTLRGMPEAVAFYEQLRDEVKERVNKGIGFVPDERFRLIWDLFPIYHDMKLLNYFAEFGAAFVTDLYGNAFSGRLNPSDPFGSLAERYLSFFNRSASWGKAEMYKKRVRDYSVDGIVFHSNRCCRFCTAYQREVGHILKEELGLPSLMFEADMVDPRG</sequence>
<proteinExistence type="inferred from homology"/>
<protein>
    <submittedName>
        <fullName evidence="2">Uncharacterized protein</fullName>
    </submittedName>
</protein>
<dbReference type="InterPro" id="IPR010327">
    <property type="entry name" value="FldB/FldC_alpha/beta"/>
</dbReference>
<feature type="non-terminal residue" evidence="2">
    <location>
        <position position="1"/>
    </location>
</feature>
<reference evidence="2" key="1">
    <citation type="journal article" date="2014" name="Front. Microbiol.">
        <title>High frequency of phylogenetically diverse reductive dehalogenase-homologous genes in deep subseafloor sedimentary metagenomes.</title>
        <authorList>
            <person name="Kawai M."/>
            <person name="Futagami T."/>
            <person name="Toyoda A."/>
            <person name="Takaki Y."/>
            <person name="Nishi S."/>
            <person name="Hori S."/>
            <person name="Arai W."/>
            <person name="Tsubouchi T."/>
            <person name="Morono Y."/>
            <person name="Uchiyama I."/>
            <person name="Ito T."/>
            <person name="Fujiyama A."/>
            <person name="Inagaki F."/>
            <person name="Takami H."/>
        </authorList>
    </citation>
    <scope>NUCLEOTIDE SEQUENCE</scope>
    <source>
        <strain evidence="2">Expedition CK06-06</strain>
    </source>
</reference>
<accession>X0VWV9</accession>
<dbReference type="PANTHER" id="PTHR30548">
    <property type="entry name" value="2-HYDROXYGLUTARYL-COA DEHYDRATASE, D-COMPONENT-RELATED"/>
    <property type="match status" value="1"/>
</dbReference>
<feature type="non-terminal residue" evidence="2">
    <location>
        <position position="271"/>
    </location>
</feature>
<dbReference type="EMBL" id="BARS01021555">
    <property type="protein sequence ID" value="GAG04971.1"/>
    <property type="molecule type" value="Genomic_DNA"/>
</dbReference>
<dbReference type="Pfam" id="PF06050">
    <property type="entry name" value="HGD-D"/>
    <property type="match status" value="1"/>
</dbReference>
<gene>
    <name evidence="2" type="ORF">S01H1_34607</name>
</gene>
<evidence type="ECO:0000313" key="2">
    <source>
        <dbReference type="EMBL" id="GAG04971.1"/>
    </source>
</evidence>
<evidence type="ECO:0000256" key="1">
    <source>
        <dbReference type="ARBA" id="ARBA00005806"/>
    </source>
</evidence>
<comment type="caution">
    <text evidence="2">The sequence shown here is derived from an EMBL/GenBank/DDBJ whole genome shotgun (WGS) entry which is preliminary data.</text>
</comment>
<dbReference type="AlphaFoldDB" id="X0VWV9"/>
<name>X0VWV9_9ZZZZ</name>
<organism evidence="2">
    <name type="scientific">marine sediment metagenome</name>
    <dbReference type="NCBI Taxonomy" id="412755"/>
    <lineage>
        <taxon>unclassified sequences</taxon>
        <taxon>metagenomes</taxon>
        <taxon>ecological metagenomes</taxon>
    </lineage>
</organism>